<evidence type="ECO:0000256" key="2">
    <source>
        <dbReference type="ARBA" id="ARBA00022491"/>
    </source>
</evidence>
<dbReference type="NCBIfam" id="TIGR01169">
    <property type="entry name" value="rplA_bact"/>
    <property type="match status" value="1"/>
</dbReference>
<dbReference type="GO" id="GO:0003735">
    <property type="term" value="F:structural constituent of ribosome"/>
    <property type="evidence" value="ECO:0007669"/>
    <property type="project" value="InterPro"/>
</dbReference>
<dbReference type="Proteomes" id="UP000230405">
    <property type="component" value="Unassembled WGS sequence"/>
</dbReference>
<comment type="function">
    <text evidence="9">Binds directly to 23S rRNA. The L1 stalk is quite mobile in the ribosome, and is involved in E site tRNA release.</text>
</comment>
<dbReference type="InterPro" id="IPR023674">
    <property type="entry name" value="Ribosomal_uL1-like"/>
</dbReference>
<evidence type="ECO:0000256" key="6">
    <source>
        <dbReference type="ARBA" id="ARBA00022980"/>
    </source>
</evidence>
<evidence type="ECO:0000256" key="5">
    <source>
        <dbReference type="ARBA" id="ARBA00022884"/>
    </source>
</evidence>
<keyword evidence="4 9" id="KW-0810">Translation regulation</keyword>
<organism evidence="10 11">
    <name type="scientific">Candidatus Komeilibacteria bacterium CG_4_10_14_0_2_um_filter_37_10</name>
    <dbReference type="NCBI Taxonomy" id="1974470"/>
    <lineage>
        <taxon>Bacteria</taxon>
        <taxon>Candidatus Komeiliibacteriota</taxon>
    </lineage>
</organism>
<evidence type="ECO:0000256" key="3">
    <source>
        <dbReference type="ARBA" id="ARBA00022730"/>
    </source>
</evidence>
<reference evidence="11" key="1">
    <citation type="submission" date="2017-09" db="EMBL/GenBank/DDBJ databases">
        <title>Depth-based differentiation of microbial function through sediment-hosted aquifers and enrichment of novel symbionts in the deep terrestrial subsurface.</title>
        <authorList>
            <person name="Probst A.J."/>
            <person name="Ladd B."/>
            <person name="Jarett J.K."/>
            <person name="Geller-Mcgrath D.E."/>
            <person name="Sieber C.M.K."/>
            <person name="Emerson J.B."/>
            <person name="Anantharaman K."/>
            <person name="Thomas B.C."/>
            <person name="Malmstrom R."/>
            <person name="Stieglmeier M."/>
            <person name="Klingl A."/>
            <person name="Woyke T."/>
            <person name="Ryan C.M."/>
            <person name="Banfield J.F."/>
        </authorList>
    </citation>
    <scope>NUCLEOTIDE SEQUENCE [LARGE SCALE GENOMIC DNA]</scope>
</reference>
<dbReference type="InterPro" id="IPR002143">
    <property type="entry name" value="Ribosomal_uL1"/>
</dbReference>
<evidence type="ECO:0000313" key="10">
    <source>
        <dbReference type="EMBL" id="PIZ98731.1"/>
    </source>
</evidence>
<evidence type="ECO:0000256" key="9">
    <source>
        <dbReference type="HAMAP-Rule" id="MF_01318"/>
    </source>
</evidence>
<keyword evidence="3 9" id="KW-0699">rRNA-binding</keyword>
<evidence type="ECO:0000313" key="11">
    <source>
        <dbReference type="Proteomes" id="UP000230405"/>
    </source>
</evidence>
<dbReference type="PIRSF" id="PIRSF002155">
    <property type="entry name" value="Ribosomal_L1"/>
    <property type="match status" value="1"/>
</dbReference>
<dbReference type="Gene3D" id="3.30.190.20">
    <property type="match status" value="1"/>
</dbReference>
<evidence type="ECO:0000256" key="4">
    <source>
        <dbReference type="ARBA" id="ARBA00022845"/>
    </source>
</evidence>
<dbReference type="InterPro" id="IPR028364">
    <property type="entry name" value="Ribosomal_uL1/biogenesis"/>
</dbReference>
<dbReference type="CDD" id="cd00403">
    <property type="entry name" value="Ribosomal_L1"/>
    <property type="match status" value="1"/>
</dbReference>
<dbReference type="FunFam" id="3.40.50.790:FF:000001">
    <property type="entry name" value="50S ribosomal protein L1"/>
    <property type="match status" value="1"/>
</dbReference>
<dbReference type="EMBL" id="PFPO01000071">
    <property type="protein sequence ID" value="PIZ98731.1"/>
    <property type="molecule type" value="Genomic_DNA"/>
</dbReference>
<evidence type="ECO:0000256" key="1">
    <source>
        <dbReference type="ARBA" id="ARBA00010531"/>
    </source>
</evidence>
<keyword evidence="7 9" id="KW-0687">Ribonucleoprotein</keyword>
<comment type="similarity">
    <text evidence="1 9">Belongs to the universal ribosomal protein uL1 family.</text>
</comment>
<dbReference type="GO" id="GO:0019843">
    <property type="term" value="F:rRNA binding"/>
    <property type="evidence" value="ECO:0007669"/>
    <property type="project" value="UniProtKB-UniRule"/>
</dbReference>
<name>A0A2M7VE18_9BACT</name>
<sequence length="225" mass="24147">MSSKRIKNAISKIDSTKKYSIAEAVKLVKETGQLKFDASMELHINLNIDVKKSDQQVRGSLKLPNGTGKTRKVAAFVGPDKVKDAKEAGAYLVGGEELIEQIKKGGKIDFEVAVATPDMMPKMAVIAKTLGQKGLMPNPKSGTITTDIRRVVTDLNTGLVSFKNDAGGGLHCGVGKLSFADEKLEENVKTFIDEVKKMKPDGVKGTFIKSAYVTSTMGPSIALAF</sequence>
<dbReference type="Pfam" id="PF00687">
    <property type="entry name" value="Ribosomal_L1"/>
    <property type="match status" value="1"/>
</dbReference>
<accession>A0A2M7VE18</accession>
<dbReference type="Gene3D" id="3.40.50.790">
    <property type="match status" value="1"/>
</dbReference>
<dbReference type="InterPro" id="IPR005878">
    <property type="entry name" value="Ribosom_uL1_bac-type"/>
</dbReference>
<keyword evidence="6 9" id="KW-0689">Ribosomal protein</keyword>
<evidence type="ECO:0000256" key="8">
    <source>
        <dbReference type="ARBA" id="ARBA00035241"/>
    </source>
</evidence>
<dbReference type="GO" id="GO:0006412">
    <property type="term" value="P:translation"/>
    <property type="evidence" value="ECO:0007669"/>
    <property type="project" value="UniProtKB-UniRule"/>
</dbReference>
<protein>
    <recommendedName>
        <fullName evidence="8 9">Large ribosomal subunit protein uL1</fullName>
    </recommendedName>
</protein>
<dbReference type="PANTHER" id="PTHR36427:SF3">
    <property type="entry name" value="LARGE RIBOSOMAL SUBUNIT PROTEIN UL1M"/>
    <property type="match status" value="1"/>
</dbReference>
<dbReference type="GO" id="GO:0000049">
    <property type="term" value="F:tRNA binding"/>
    <property type="evidence" value="ECO:0007669"/>
    <property type="project" value="UniProtKB-KW"/>
</dbReference>
<proteinExistence type="inferred from homology"/>
<dbReference type="GO" id="GO:0015934">
    <property type="term" value="C:large ribosomal subunit"/>
    <property type="evidence" value="ECO:0007669"/>
    <property type="project" value="InterPro"/>
</dbReference>
<dbReference type="PANTHER" id="PTHR36427">
    <property type="entry name" value="54S RIBOSOMAL PROTEIN L1, MITOCHONDRIAL"/>
    <property type="match status" value="1"/>
</dbReference>
<keyword evidence="9" id="KW-0820">tRNA-binding</keyword>
<dbReference type="AlphaFoldDB" id="A0A2M7VE18"/>
<gene>
    <name evidence="9 10" type="primary">rplA</name>
    <name evidence="10" type="ORF">COX77_03650</name>
</gene>
<comment type="caution">
    <text evidence="10">The sequence shown here is derived from an EMBL/GenBank/DDBJ whole genome shotgun (WGS) entry which is preliminary data.</text>
</comment>
<comment type="function">
    <text evidence="9">Protein L1 is also a translational repressor protein, it controls the translation of the L11 operon by binding to its mRNA.</text>
</comment>
<dbReference type="HAMAP" id="MF_01318_B">
    <property type="entry name" value="Ribosomal_uL1_B"/>
    <property type="match status" value="1"/>
</dbReference>
<dbReference type="InterPro" id="IPR016095">
    <property type="entry name" value="Ribosomal_uL1_3-a/b-sand"/>
</dbReference>
<comment type="subunit">
    <text evidence="9">Part of the 50S ribosomal subunit.</text>
</comment>
<keyword evidence="5 9" id="KW-0694">RNA-binding</keyword>
<dbReference type="SUPFAM" id="SSF56808">
    <property type="entry name" value="Ribosomal protein L1"/>
    <property type="match status" value="1"/>
</dbReference>
<keyword evidence="2 9" id="KW-0678">Repressor</keyword>
<evidence type="ECO:0000256" key="7">
    <source>
        <dbReference type="ARBA" id="ARBA00023274"/>
    </source>
</evidence>
<dbReference type="GO" id="GO:0006417">
    <property type="term" value="P:regulation of translation"/>
    <property type="evidence" value="ECO:0007669"/>
    <property type="project" value="UniProtKB-KW"/>
</dbReference>